<dbReference type="GO" id="GO:0005576">
    <property type="term" value="C:extracellular region"/>
    <property type="evidence" value="ECO:0007669"/>
    <property type="project" value="UniProtKB-SubCell"/>
</dbReference>
<dbReference type="GO" id="GO:0071555">
    <property type="term" value="P:cell wall organization"/>
    <property type="evidence" value="ECO:0007669"/>
    <property type="project" value="UniProtKB-KW"/>
</dbReference>
<dbReference type="AlphaFoldDB" id="A0A1E4SD01"/>
<evidence type="ECO:0000256" key="9">
    <source>
        <dbReference type="ARBA" id="ARBA00038929"/>
    </source>
</evidence>
<evidence type="ECO:0000256" key="1">
    <source>
        <dbReference type="ARBA" id="ARBA00004613"/>
    </source>
</evidence>
<dbReference type="PROSITE" id="PS00659">
    <property type="entry name" value="GLYCOSYL_HYDROL_F5"/>
    <property type="match status" value="1"/>
</dbReference>
<evidence type="ECO:0000256" key="4">
    <source>
        <dbReference type="ARBA" id="ARBA00022729"/>
    </source>
</evidence>
<sequence>MRLLSLLALTPLVSALANYTNSTNSSSVLIESNADDFQYRGVALGGWLVLEPYITPSLFEAFNGSEVPVDEYHFCEQLGEEEATKRLNKHWSTFYSEDDFKAIKSYGLNMVRIPIGYWAFQTLESDPYVGGAQSYLDQAIQWAQMNELKVWIDLHGVPGSQNGFDNSGLRDIGYPGWFNSTENLDLTYKVLHQIFVKYGGGVFGQKYKDTILGIEVVNEPFSPVLGLDEIAEFYTTAYEEARNIQVINNTIIFHDAFARIGYWNEFMSDRSPTGNNTNENYNILIDHHHYEVFGEGVKNNITTHLQNIVNYASSIEEELTHHPAVVGEWSAALTDCTPWLNGIGLGSRYAGEQPYNFNKTGSCENINNFQKWSKQQKKNYRKFIEIQLDQYTSKTRGYIFWCFKTEDTIEWDFKRLVELDLMPQPLNNFTYIVNGTDTDRKKNMGMKNGVSGLLALANLMLLAIFL</sequence>
<dbReference type="GeneID" id="30986005"/>
<comment type="similarity">
    <text evidence="2 10">Belongs to the glycosyl hydrolase 5 (cellulase A) family.</text>
</comment>
<dbReference type="InterPro" id="IPR017853">
    <property type="entry name" value="GH"/>
</dbReference>
<dbReference type="GO" id="GO:0004338">
    <property type="term" value="F:glucan exo-1,3-beta-glucosidase activity"/>
    <property type="evidence" value="ECO:0007669"/>
    <property type="project" value="UniProtKB-EC"/>
</dbReference>
<dbReference type="EMBL" id="KV453915">
    <property type="protein sequence ID" value="ODV77397.1"/>
    <property type="molecule type" value="Genomic_DNA"/>
</dbReference>
<evidence type="ECO:0000256" key="7">
    <source>
        <dbReference type="ARBA" id="ARBA00023316"/>
    </source>
</evidence>
<proteinExistence type="inferred from homology"/>
<dbReference type="STRING" id="984487.A0A1E4SD01"/>
<comment type="subcellular location">
    <subcellularLocation>
        <location evidence="1">Secreted</location>
    </subcellularLocation>
</comment>
<keyword evidence="5 10" id="KW-0378">Hydrolase</keyword>
<dbReference type="OrthoDB" id="62120at2759"/>
<keyword evidence="3" id="KW-0964">Secreted</keyword>
<accession>A0A1E4SD01</accession>
<keyword evidence="6 10" id="KW-0326">Glycosidase</keyword>
<dbReference type="SUPFAM" id="SSF51445">
    <property type="entry name" value="(Trans)glycosidases"/>
    <property type="match status" value="1"/>
</dbReference>
<dbReference type="Gene3D" id="3.20.20.80">
    <property type="entry name" value="Glycosidases"/>
    <property type="match status" value="1"/>
</dbReference>
<dbReference type="EC" id="3.2.1.58" evidence="9"/>
<evidence type="ECO:0000256" key="6">
    <source>
        <dbReference type="ARBA" id="ARBA00023295"/>
    </source>
</evidence>
<dbReference type="GO" id="GO:0009251">
    <property type="term" value="P:glucan catabolic process"/>
    <property type="evidence" value="ECO:0007669"/>
    <property type="project" value="TreeGrafter"/>
</dbReference>
<dbReference type="PANTHER" id="PTHR31297:SF1">
    <property type="entry name" value="GLUCAN 1,3-BETA-GLUCOSIDASE I_II-RELATED"/>
    <property type="match status" value="1"/>
</dbReference>
<evidence type="ECO:0000313" key="13">
    <source>
        <dbReference type="EMBL" id="ODV77397.1"/>
    </source>
</evidence>
<dbReference type="Pfam" id="PF00150">
    <property type="entry name" value="Cellulase"/>
    <property type="match status" value="1"/>
</dbReference>
<comment type="catalytic activity">
    <reaction evidence="8">
        <text>Successive hydrolysis of beta-D-glucose units from the non-reducing ends of (1-&gt;3)-beta-D-glucans, releasing alpha-glucose.</text>
        <dbReference type="EC" id="3.2.1.58"/>
    </reaction>
</comment>
<evidence type="ECO:0000313" key="14">
    <source>
        <dbReference type="Proteomes" id="UP000094285"/>
    </source>
</evidence>
<keyword evidence="4 11" id="KW-0732">Signal</keyword>
<dbReference type="Proteomes" id="UP000094285">
    <property type="component" value="Unassembled WGS sequence"/>
</dbReference>
<evidence type="ECO:0000259" key="12">
    <source>
        <dbReference type="Pfam" id="PF00150"/>
    </source>
</evidence>
<organism evidence="13 14">
    <name type="scientific">Suhomyces tanzawaensis NRRL Y-17324</name>
    <dbReference type="NCBI Taxonomy" id="984487"/>
    <lineage>
        <taxon>Eukaryota</taxon>
        <taxon>Fungi</taxon>
        <taxon>Dikarya</taxon>
        <taxon>Ascomycota</taxon>
        <taxon>Saccharomycotina</taxon>
        <taxon>Pichiomycetes</taxon>
        <taxon>Debaryomycetaceae</taxon>
        <taxon>Suhomyces</taxon>
    </lineage>
</organism>
<gene>
    <name evidence="13" type="ORF">CANTADRAFT_91848</name>
</gene>
<evidence type="ECO:0000256" key="5">
    <source>
        <dbReference type="ARBA" id="ARBA00022801"/>
    </source>
</evidence>
<dbReference type="InterPro" id="IPR050386">
    <property type="entry name" value="Glycosyl_hydrolase_5"/>
</dbReference>
<dbReference type="RefSeq" id="XP_020062519.1">
    <property type="nucleotide sequence ID" value="XM_020211869.1"/>
</dbReference>
<feature type="signal peptide" evidence="11">
    <location>
        <begin position="1"/>
        <end position="15"/>
    </location>
</feature>
<evidence type="ECO:0000256" key="11">
    <source>
        <dbReference type="SAM" id="SignalP"/>
    </source>
</evidence>
<name>A0A1E4SD01_9ASCO</name>
<evidence type="ECO:0000256" key="10">
    <source>
        <dbReference type="RuleBase" id="RU361153"/>
    </source>
</evidence>
<evidence type="ECO:0000256" key="3">
    <source>
        <dbReference type="ARBA" id="ARBA00022525"/>
    </source>
</evidence>
<feature type="domain" description="Glycoside hydrolase family 5" evidence="12">
    <location>
        <begin position="79"/>
        <end position="332"/>
    </location>
</feature>
<feature type="chain" id="PRO_5013289202" description="glucan 1,3-beta-glucosidase" evidence="11">
    <location>
        <begin position="16"/>
        <end position="466"/>
    </location>
</feature>
<dbReference type="PANTHER" id="PTHR31297">
    <property type="entry name" value="GLUCAN ENDO-1,6-BETA-GLUCOSIDASE B"/>
    <property type="match status" value="1"/>
</dbReference>
<keyword evidence="14" id="KW-1185">Reference proteome</keyword>
<dbReference type="InterPro" id="IPR001547">
    <property type="entry name" value="Glyco_hydro_5"/>
</dbReference>
<evidence type="ECO:0000256" key="8">
    <source>
        <dbReference type="ARBA" id="ARBA00036824"/>
    </source>
</evidence>
<evidence type="ECO:0000256" key="2">
    <source>
        <dbReference type="ARBA" id="ARBA00005641"/>
    </source>
</evidence>
<protein>
    <recommendedName>
        <fullName evidence="9">glucan 1,3-beta-glucosidase</fullName>
        <ecNumber evidence="9">3.2.1.58</ecNumber>
    </recommendedName>
</protein>
<reference evidence="14" key="1">
    <citation type="submission" date="2016-05" db="EMBL/GenBank/DDBJ databases">
        <title>Comparative genomics of biotechnologically important yeasts.</title>
        <authorList>
            <consortium name="DOE Joint Genome Institute"/>
            <person name="Riley R."/>
            <person name="Haridas S."/>
            <person name="Wolfe K.H."/>
            <person name="Lopes M.R."/>
            <person name="Hittinger C.T."/>
            <person name="Goker M."/>
            <person name="Salamov A."/>
            <person name="Wisecaver J."/>
            <person name="Long T.M."/>
            <person name="Aerts A.L."/>
            <person name="Barry K."/>
            <person name="Choi C."/>
            <person name="Clum A."/>
            <person name="Coughlan A.Y."/>
            <person name="Deshpande S."/>
            <person name="Douglass A.P."/>
            <person name="Hanson S.J."/>
            <person name="Klenk H.-P."/>
            <person name="Labutti K."/>
            <person name="Lapidus A."/>
            <person name="Lindquist E."/>
            <person name="Lipzen A."/>
            <person name="Meier-Kolthoff J.P."/>
            <person name="Ohm R.A."/>
            <person name="Otillar R.P."/>
            <person name="Pangilinan J."/>
            <person name="Peng Y."/>
            <person name="Rokas A."/>
            <person name="Rosa C.A."/>
            <person name="Scheuner C."/>
            <person name="Sibirny A.A."/>
            <person name="Slot J.C."/>
            <person name="Stielow J.B."/>
            <person name="Sun H."/>
            <person name="Kurtzman C.P."/>
            <person name="Blackwell M."/>
            <person name="Grigoriev I.V."/>
            <person name="Jeffries T.W."/>
        </authorList>
    </citation>
    <scope>NUCLEOTIDE SEQUENCE [LARGE SCALE GENOMIC DNA]</scope>
    <source>
        <strain evidence="14">NRRL Y-17324</strain>
    </source>
</reference>
<keyword evidence="7" id="KW-0961">Cell wall biogenesis/degradation</keyword>
<dbReference type="InterPro" id="IPR018087">
    <property type="entry name" value="Glyco_hydro_5_CS"/>
</dbReference>
<dbReference type="GO" id="GO:0009986">
    <property type="term" value="C:cell surface"/>
    <property type="evidence" value="ECO:0007669"/>
    <property type="project" value="TreeGrafter"/>
</dbReference>